<evidence type="ECO:0000313" key="1">
    <source>
        <dbReference type="EMBL" id="MBI1625714.1"/>
    </source>
</evidence>
<protein>
    <recommendedName>
        <fullName evidence="3">DUF342 domain-containing protein</fullName>
    </recommendedName>
</protein>
<evidence type="ECO:0000313" key="2">
    <source>
        <dbReference type="Proteomes" id="UP000530032"/>
    </source>
</evidence>
<name>A0A843BA73_9BURK</name>
<dbReference type="RefSeq" id="WP_099738879.1">
    <property type="nucleotide sequence ID" value="NZ_JABBCQ020000012.1"/>
</dbReference>
<gene>
    <name evidence="1" type="ORF">HF327_014515</name>
</gene>
<organism evidence="1 2">
    <name type="scientific">Comamonas suwonensis</name>
    <dbReference type="NCBI Taxonomy" id="2606214"/>
    <lineage>
        <taxon>Bacteria</taxon>
        <taxon>Pseudomonadati</taxon>
        <taxon>Pseudomonadota</taxon>
        <taxon>Betaproteobacteria</taxon>
        <taxon>Burkholderiales</taxon>
        <taxon>Comamonadaceae</taxon>
        <taxon>Comamonas</taxon>
    </lineage>
</organism>
<dbReference type="AlphaFoldDB" id="A0A843BA73"/>
<keyword evidence="2" id="KW-1185">Reference proteome</keyword>
<reference evidence="1" key="1">
    <citation type="submission" date="2020-12" db="EMBL/GenBank/DDBJ databases">
        <title>Comamonas sp. nov., isolated from stream water.</title>
        <authorList>
            <person name="Park K.-H."/>
        </authorList>
    </citation>
    <scope>NUCLEOTIDE SEQUENCE</scope>
    <source>
        <strain evidence="1">EJ-4</strain>
    </source>
</reference>
<sequence>MDMELTQNFLRGKNPCAMGYRWFVRNNLSGGDYQAAMDTQVAAGRVDDARWLLENFGATHSVLEVDHLEADNFVYAGTLIVHGDVRVPGQLLVGRGLQVGGGIRAGKLEVGEDIQSGGAIFCNELLQAGGSIKAAWSVEVQGNVQGDAPAHIRAAELRAGWELVCSGNVDIKGGVQTDREINVQGMLRCGKGLRATGAITVQGLLEVGNGIASHDHIECGNHIQAGWGIKSLGDIRAACSIRTGETLQADGVIAAGPGYGVFAGMNVQMDAWPDCAWVRALKKPEGLISGFWEGQSAFA</sequence>
<evidence type="ECO:0008006" key="3">
    <source>
        <dbReference type="Google" id="ProtNLM"/>
    </source>
</evidence>
<proteinExistence type="predicted"/>
<dbReference type="EMBL" id="JABBCQ020000012">
    <property type="protein sequence ID" value="MBI1625714.1"/>
    <property type="molecule type" value="Genomic_DNA"/>
</dbReference>
<comment type="caution">
    <text evidence="1">The sequence shown here is derived from an EMBL/GenBank/DDBJ whole genome shotgun (WGS) entry which is preliminary data.</text>
</comment>
<dbReference type="Proteomes" id="UP000530032">
    <property type="component" value="Unassembled WGS sequence"/>
</dbReference>
<accession>A0A843BA73</accession>